<dbReference type="EMBL" id="JAANYQ010000004">
    <property type="protein sequence ID" value="KAF4124338.1"/>
    <property type="molecule type" value="Genomic_DNA"/>
</dbReference>
<dbReference type="GeneID" id="55971232"/>
<protein>
    <submittedName>
        <fullName evidence="2">Uncharacterized protein</fullName>
    </submittedName>
</protein>
<feature type="compositionally biased region" description="Basic and acidic residues" evidence="1">
    <location>
        <begin position="761"/>
        <end position="770"/>
    </location>
</feature>
<feature type="compositionally biased region" description="Polar residues" evidence="1">
    <location>
        <begin position="372"/>
        <end position="386"/>
    </location>
</feature>
<feature type="region of interest" description="Disordered" evidence="1">
    <location>
        <begin position="971"/>
        <end position="1049"/>
    </location>
</feature>
<feature type="compositionally biased region" description="Basic and acidic residues" evidence="1">
    <location>
        <begin position="971"/>
        <end position="983"/>
    </location>
</feature>
<dbReference type="OrthoDB" id="5346713at2759"/>
<evidence type="ECO:0000256" key="1">
    <source>
        <dbReference type="SAM" id="MobiDB-lite"/>
    </source>
</evidence>
<feature type="region of interest" description="Disordered" evidence="1">
    <location>
        <begin position="1114"/>
        <end position="1180"/>
    </location>
</feature>
<feature type="compositionally biased region" description="Low complexity" evidence="1">
    <location>
        <begin position="503"/>
        <end position="513"/>
    </location>
</feature>
<feature type="compositionally biased region" description="Gly residues" evidence="1">
    <location>
        <begin position="1009"/>
        <end position="1021"/>
    </location>
</feature>
<accession>A0A9P5D1V2</accession>
<feature type="region of interest" description="Disordered" evidence="1">
    <location>
        <begin position="637"/>
        <end position="720"/>
    </location>
</feature>
<feature type="compositionally biased region" description="Low complexity" evidence="1">
    <location>
        <begin position="259"/>
        <end position="276"/>
    </location>
</feature>
<organism evidence="2 3">
    <name type="scientific">Geosmithia morbida</name>
    <dbReference type="NCBI Taxonomy" id="1094350"/>
    <lineage>
        <taxon>Eukaryota</taxon>
        <taxon>Fungi</taxon>
        <taxon>Dikarya</taxon>
        <taxon>Ascomycota</taxon>
        <taxon>Pezizomycotina</taxon>
        <taxon>Sordariomycetes</taxon>
        <taxon>Hypocreomycetidae</taxon>
        <taxon>Hypocreales</taxon>
        <taxon>Bionectriaceae</taxon>
        <taxon>Geosmithia</taxon>
    </lineage>
</organism>
<dbReference type="InterPro" id="IPR045342">
    <property type="entry name" value="Etd1"/>
</dbReference>
<feature type="region of interest" description="Disordered" evidence="1">
    <location>
        <begin position="88"/>
        <end position="283"/>
    </location>
</feature>
<feature type="compositionally biased region" description="Polar residues" evidence="1">
    <location>
        <begin position="111"/>
        <end position="129"/>
    </location>
</feature>
<dbReference type="GO" id="GO:0005096">
    <property type="term" value="F:GTPase activator activity"/>
    <property type="evidence" value="ECO:0007669"/>
    <property type="project" value="InterPro"/>
</dbReference>
<feature type="region of interest" description="Disordered" evidence="1">
    <location>
        <begin position="372"/>
        <end position="453"/>
    </location>
</feature>
<dbReference type="GO" id="GO:1902412">
    <property type="term" value="P:regulation of mitotic cytokinesis"/>
    <property type="evidence" value="ECO:0007669"/>
    <property type="project" value="InterPro"/>
</dbReference>
<dbReference type="RefSeq" id="XP_035322990.1">
    <property type="nucleotide sequence ID" value="XM_035466978.1"/>
</dbReference>
<dbReference type="AlphaFoldDB" id="A0A9P5D1V2"/>
<sequence length="1180" mass="127895">MQTVPSLVGSGTAIATATTGLVIGEAADSPDFFFALDPPSSHPPSTSAAVAVPCLDHRSAYSYQTLHHPPSRPSTSLATLTDNEQNLQNHHRTLPPTPPVSRPPLSRYQRPKTSQFTTPRLSTRRQSLSKYDEPAVGPAAADAVRSSFSSTGSSWVRRLSLRPSSQHGSPRSSVGPDSIAFSHGSAAPVLSRRRSLVPPPTPNKLVKRSPPTPGYLHHHTPTTARPGTKSRTHLPSLRRPATSHQRTATLQRLQEPLYSPISPLSPTSPAIPATPADPDDRDSAAAAAAAVPAAHGLLPSALEKDSRSRVRSEWTSFFHSRIAGGQSANRIVDLDSQSQTRDPTPKRLRLFARHPQQRPYLVKPCMVSLAPQDSASASNMRQTSQGAEPIPPLSSSAGKPHQGHRARRSLSMSLSSATDWMARTSGSLRRSKRRDSHPTTPGPTSRHVVSDPLTPIAFQRDPVGLAAPRAVTSPDDFAVAPVPIPDDGPSSAPRRQPRRKKSSSPLRPLYSPSNDYDDELVRPKSSAGAAGLPLRQNQPSGSSTSSAALSHLRTHRRERSSTLDGSESELRYFTSGDEDTDFKSDTLFDSLRTGTSGRVRTVETPLDSMYDESPPSTAGRGRDKRLSIQDMLGKDWNQDDRILEEDDESAQTPRRTAALGGATLSIPAAEPGLGTDSGSRSTKGPPRFSMDDDFEDDWGQDHDDLPNALSPPSKTSMVNLRGVNPNVRLSMATSISSFADSTHDQRSERPLSSLFDWSETPAHDKQEHSGRSRPKTAYAKQETDARGGRSVNRKGPAPAHVRSQSVPIVNDGPEESKPAGSKYGTWGIGAKTISEDWDDDFEFGGGDVDDDNKDDDRLFAVPESIQASQPSVRAHSGQIRELSLLVNDLRRLCRHGRDLDLLHGPQATLWKEAEGIIALASPDDDSLESDRETTSSIDLDAFDAHDRLPDDDFDSASIDKLDAALDGREPAMSKTAVVRDRPSPRRRSVFSPDDDIFGGGSLPASESGNGSGNGNGNGNGKYGRSSSRPSRPRTPESRLSKPPPDVNGVVRSVVEVMQQRTMTEALLDGHSNIGTHHHQHSNKKMHFDTSSLRLLVKRAADLRDLLSEAVRRADQITQSPMRTPRRERHPDSSPAFTKVFDDPGSSPPRQRVRSRGNTTMVEGSPENSPSSGMGRRMMMV</sequence>
<feature type="region of interest" description="Disordered" evidence="1">
    <location>
        <begin position="474"/>
        <end position="624"/>
    </location>
</feature>
<comment type="caution">
    <text evidence="2">The sequence shown here is derived from an EMBL/GenBank/DDBJ whole genome shotgun (WGS) entry which is preliminary data.</text>
</comment>
<name>A0A9P5D1V2_9HYPO</name>
<dbReference type="Proteomes" id="UP000749293">
    <property type="component" value="Unassembled WGS sequence"/>
</dbReference>
<feature type="compositionally biased region" description="Low complexity" evidence="1">
    <location>
        <begin position="1170"/>
        <end position="1180"/>
    </location>
</feature>
<reference evidence="2" key="1">
    <citation type="submission" date="2020-03" db="EMBL/GenBank/DDBJ databases">
        <title>Site-based positive gene gene selection in Geosmithia morbida across the United States reveals a broad range of putative effectors and factors for local host and environmental adapation.</title>
        <authorList>
            <person name="Onufrak A."/>
            <person name="Murdoch R.W."/>
            <person name="Gazis R."/>
            <person name="Huff M."/>
            <person name="Staton M."/>
            <person name="Klingeman W."/>
            <person name="Hadziabdic D."/>
        </authorList>
    </citation>
    <scope>NUCLEOTIDE SEQUENCE</scope>
    <source>
        <strain evidence="2">1262</strain>
    </source>
</reference>
<feature type="compositionally biased region" description="Low complexity" evidence="1">
    <location>
        <begin position="540"/>
        <end position="550"/>
    </location>
</feature>
<evidence type="ECO:0000313" key="3">
    <source>
        <dbReference type="Proteomes" id="UP000749293"/>
    </source>
</evidence>
<gene>
    <name evidence="2" type="ORF">GMORB2_5004</name>
</gene>
<keyword evidence="3" id="KW-1185">Reference proteome</keyword>
<feature type="compositionally biased region" description="Polar residues" evidence="1">
    <location>
        <begin position="162"/>
        <end position="172"/>
    </location>
</feature>
<proteinExistence type="predicted"/>
<evidence type="ECO:0000313" key="2">
    <source>
        <dbReference type="EMBL" id="KAF4124338.1"/>
    </source>
</evidence>
<dbReference type="Pfam" id="PF20162">
    <property type="entry name" value="Etd1"/>
    <property type="match status" value="1"/>
</dbReference>
<feature type="compositionally biased region" description="Polar residues" evidence="1">
    <location>
        <begin position="1155"/>
        <end position="1169"/>
    </location>
</feature>
<feature type="region of interest" description="Disordered" evidence="1">
    <location>
        <begin position="738"/>
        <end position="825"/>
    </location>
</feature>
<feature type="compositionally biased region" description="Polar residues" evidence="1">
    <location>
        <begin position="242"/>
        <end position="252"/>
    </location>
</feature>